<keyword evidence="2" id="KW-0378">Hydrolase</keyword>
<dbReference type="InterPro" id="IPR028098">
    <property type="entry name" value="Glyco_trans_4-like_N"/>
</dbReference>
<keyword evidence="3" id="KW-1185">Reference proteome</keyword>
<feature type="domain" description="Glycosyltransferase subfamily 4-like N-terminal" evidence="1">
    <location>
        <begin position="31"/>
        <end position="202"/>
    </location>
</feature>
<proteinExistence type="predicted"/>
<evidence type="ECO:0000313" key="2">
    <source>
        <dbReference type="EMBL" id="GEC96086.1"/>
    </source>
</evidence>
<name>A0A4Y4CUU0_ZOORA</name>
<evidence type="ECO:0000313" key="3">
    <source>
        <dbReference type="Proteomes" id="UP000318422"/>
    </source>
</evidence>
<gene>
    <name evidence="2" type="ORF">ZRA01_21590</name>
</gene>
<dbReference type="EMBL" id="BJNV01000035">
    <property type="protein sequence ID" value="GEC96086.1"/>
    <property type="molecule type" value="Genomic_DNA"/>
</dbReference>
<dbReference type="AlphaFoldDB" id="A0A4Y4CUU0"/>
<dbReference type="SUPFAM" id="SSF53756">
    <property type="entry name" value="UDP-Glycosyltransferase/glycogen phosphorylase"/>
    <property type="match status" value="1"/>
</dbReference>
<dbReference type="OrthoDB" id="9802525at2"/>
<protein>
    <submittedName>
        <fullName evidence="2">Glycoside hydrolase</fullName>
    </submittedName>
</protein>
<dbReference type="PANTHER" id="PTHR45947">
    <property type="entry name" value="SULFOQUINOVOSYL TRANSFERASE SQD2"/>
    <property type="match status" value="1"/>
</dbReference>
<accession>A0A4Y4CUU0</accession>
<sequence length="407" mass="43940">MDRAGLVCHELVKQPASLRVALVTETYPPEINGVAMSTGRLVEGLVAAGHRVDLIRPRQPHEGGEPGARATDGLEEMLSRGIPLPKYAQLQLGLPARQLLLRRWSRQRPDIVQLVTEGPLGWSALAAARKLQLPVISEFHTNFHRYTGHYGVGWLKAPIAAYLRSFHKRADLTLVPTRALGNELLALGIPRIDVVSRGVDTELFAPYRRNAGLRRQWGLGPDDLAVLYVGRIAPEKNLALLEKAFAAIHARHPRARLVMVGGGPALAALRSRQPRAVFAGMQTGTALAEHYASGDLFLFPSLTETYGNVVAEALASGLPVVAYRDAAALELIRHDTHGWLAEPGDEAAFVAGAVSLADAPAQRARQALAARARVAALGWPAVVERLVALQRQIILSSPAALPTGNKR</sequence>
<evidence type="ECO:0000259" key="1">
    <source>
        <dbReference type="Pfam" id="PF13439"/>
    </source>
</evidence>
<comment type="caution">
    <text evidence="2">The sequence shown here is derived from an EMBL/GenBank/DDBJ whole genome shotgun (WGS) entry which is preliminary data.</text>
</comment>
<dbReference type="GO" id="GO:0016787">
    <property type="term" value="F:hydrolase activity"/>
    <property type="evidence" value="ECO:0007669"/>
    <property type="project" value="UniProtKB-KW"/>
</dbReference>
<dbReference type="Proteomes" id="UP000318422">
    <property type="component" value="Unassembled WGS sequence"/>
</dbReference>
<dbReference type="PANTHER" id="PTHR45947:SF3">
    <property type="entry name" value="SULFOQUINOVOSYL TRANSFERASE SQD2"/>
    <property type="match status" value="1"/>
</dbReference>
<dbReference type="RefSeq" id="WP_141352062.1">
    <property type="nucleotide sequence ID" value="NZ_BJNV01000035.1"/>
</dbReference>
<dbReference type="CDD" id="cd03814">
    <property type="entry name" value="GT4-like"/>
    <property type="match status" value="1"/>
</dbReference>
<dbReference type="Gene3D" id="3.40.50.2000">
    <property type="entry name" value="Glycogen Phosphorylase B"/>
    <property type="match status" value="2"/>
</dbReference>
<organism evidence="2 3">
    <name type="scientific">Zoogloea ramigera</name>
    <dbReference type="NCBI Taxonomy" id="350"/>
    <lineage>
        <taxon>Bacteria</taxon>
        <taxon>Pseudomonadati</taxon>
        <taxon>Pseudomonadota</taxon>
        <taxon>Betaproteobacteria</taxon>
        <taxon>Rhodocyclales</taxon>
        <taxon>Zoogloeaceae</taxon>
        <taxon>Zoogloea</taxon>
    </lineage>
</organism>
<dbReference type="Pfam" id="PF13692">
    <property type="entry name" value="Glyco_trans_1_4"/>
    <property type="match status" value="1"/>
</dbReference>
<dbReference type="InterPro" id="IPR050194">
    <property type="entry name" value="Glycosyltransferase_grp1"/>
</dbReference>
<dbReference type="GO" id="GO:0016757">
    <property type="term" value="F:glycosyltransferase activity"/>
    <property type="evidence" value="ECO:0007669"/>
    <property type="project" value="TreeGrafter"/>
</dbReference>
<dbReference type="Pfam" id="PF13439">
    <property type="entry name" value="Glyco_transf_4"/>
    <property type="match status" value="1"/>
</dbReference>
<reference evidence="2 3" key="1">
    <citation type="submission" date="2019-06" db="EMBL/GenBank/DDBJ databases">
        <title>Whole genome shotgun sequence of Zoogloea ramigera NBRC 15342.</title>
        <authorList>
            <person name="Hosoyama A."/>
            <person name="Uohara A."/>
            <person name="Ohji S."/>
            <person name="Ichikawa N."/>
        </authorList>
    </citation>
    <scope>NUCLEOTIDE SEQUENCE [LARGE SCALE GENOMIC DNA]</scope>
    <source>
        <strain evidence="2 3">NBRC 15342</strain>
    </source>
</reference>